<protein>
    <submittedName>
        <fullName evidence="1">DUF1289 domain-containing protein</fullName>
    </submittedName>
</protein>
<comment type="caution">
    <text evidence="1">The sequence shown here is derived from an EMBL/GenBank/DDBJ whole genome shotgun (WGS) entry which is preliminary data.</text>
</comment>
<evidence type="ECO:0000313" key="1">
    <source>
        <dbReference type="EMBL" id="PDH38872.1"/>
    </source>
</evidence>
<dbReference type="AlphaFoldDB" id="A0A2A5WQZ1"/>
<dbReference type="EMBL" id="NTKD01000033">
    <property type="protein sequence ID" value="PDH38872.1"/>
    <property type="molecule type" value="Genomic_DNA"/>
</dbReference>
<name>A0A2A5WQZ1_9GAMM</name>
<sequence length="56" mass="6200">MVCTLNEDDVCVGCYRTLDEIGGWGDADSESRLAILDRADDRYRNARLDTSVGDSD</sequence>
<dbReference type="Pfam" id="PF06945">
    <property type="entry name" value="DUF1289"/>
    <property type="match status" value="1"/>
</dbReference>
<proteinExistence type="predicted"/>
<accession>A0A2A5WQZ1</accession>
<evidence type="ECO:0000313" key="2">
    <source>
        <dbReference type="Proteomes" id="UP000219327"/>
    </source>
</evidence>
<organism evidence="1 2">
    <name type="scientific">OM182 bacterium MED-G24</name>
    <dbReference type="NCBI Taxonomy" id="1986255"/>
    <lineage>
        <taxon>Bacteria</taxon>
        <taxon>Pseudomonadati</taxon>
        <taxon>Pseudomonadota</taxon>
        <taxon>Gammaproteobacteria</taxon>
        <taxon>OMG group</taxon>
        <taxon>OM182 clade</taxon>
    </lineage>
</organism>
<dbReference type="Proteomes" id="UP000219327">
    <property type="component" value="Unassembled WGS sequence"/>
</dbReference>
<dbReference type="InterPro" id="IPR010710">
    <property type="entry name" value="DUF1289"/>
</dbReference>
<reference evidence="1 2" key="1">
    <citation type="submission" date="2017-08" db="EMBL/GenBank/DDBJ databases">
        <title>Fine stratification of microbial communities through a metagenomic profile of the photic zone.</title>
        <authorList>
            <person name="Haro-Moreno J.M."/>
            <person name="Lopez-Perez M."/>
            <person name="De La Torre J."/>
            <person name="Picazo A."/>
            <person name="Camacho A."/>
            <person name="Rodriguez-Valera F."/>
        </authorList>
    </citation>
    <scope>NUCLEOTIDE SEQUENCE [LARGE SCALE GENOMIC DNA]</scope>
    <source>
        <strain evidence="1">MED-G24</strain>
    </source>
</reference>
<gene>
    <name evidence="1" type="ORF">CNE99_06650</name>
</gene>